<dbReference type="EMBL" id="JACTNZ010000001">
    <property type="protein sequence ID" value="KAG5566329.1"/>
    <property type="molecule type" value="Genomic_DNA"/>
</dbReference>
<dbReference type="Pfam" id="PF13961">
    <property type="entry name" value="DUF4219"/>
    <property type="match status" value="1"/>
</dbReference>
<evidence type="ECO:0000259" key="1">
    <source>
        <dbReference type="Pfam" id="PF13961"/>
    </source>
</evidence>
<organism evidence="2 3">
    <name type="scientific">Rhododendron griersonianum</name>
    <dbReference type="NCBI Taxonomy" id="479676"/>
    <lineage>
        <taxon>Eukaryota</taxon>
        <taxon>Viridiplantae</taxon>
        <taxon>Streptophyta</taxon>
        <taxon>Embryophyta</taxon>
        <taxon>Tracheophyta</taxon>
        <taxon>Spermatophyta</taxon>
        <taxon>Magnoliopsida</taxon>
        <taxon>eudicotyledons</taxon>
        <taxon>Gunneridae</taxon>
        <taxon>Pentapetalae</taxon>
        <taxon>asterids</taxon>
        <taxon>Ericales</taxon>
        <taxon>Ericaceae</taxon>
        <taxon>Ericoideae</taxon>
        <taxon>Rhodoreae</taxon>
        <taxon>Rhododendron</taxon>
    </lineage>
</organism>
<keyword evidence="3" id="KW-1185">Reference proteome</keyword>
<sequence length="85" mass="9796">MSTQRVSFPWLIKDNYGRWSIQMKAFLGGEDVWNVLEKSVEGVGATTEKQKHDAKVNFEKIARATTAKEAWEILQNSRCEFEAFL</sequence>
<comment type="caution">
    <text evidence="2">The sequence shown here is derived from an EMBL/GenBank/DDBJ whole genome shotgun (WGS) entry which is preliminary data.</text>
</comment>
<evidence type="ECO:0000313" key="3">
    <source>
        <dbReference type="Proteomes" id="UP000823749"/>
    </source>
</evidence>
<gene>
    <name evidence="2" type="ORF">RHGRI_002061</name>
</gene>
<dbReference type="InterPro" id="IPR025314">
    <property type="entry name" value="DUF4219"/>
</dbReference>
<evidence type="ECO:0000313" key="2">
    <source>
        <dbReference type="EMBL" id="KAG5566329.1"/>
    </source>
</evidence>
<dbReference type="AlphaFoldDB" id="A0AAV6LNQ4"/>
<name>A0AAV6LNQ4_9ERIC</name>
<protein>
    <recommendedName>
        <fullName evidence="1">DUF4219 domain-containing protein</fullName>
    </recommendedName>
</protein>
<proteinExistence type="predicted"/>
<dbReference type="Proteomes" id="UP000823749">
    <property type="component" value="Chromosome 1"/>
</dbReference>
<reference evidence="2" key="1">
    <citation type="submission" date="2020-08" db="EMBL/GenBank/DDBJ databases">
        <title>Plant Genome Project.</title>
        <authorList>
            <person name="Zhang R.-G."/>
        </authorList>
    </citation>
    <scope>NUCLEOTIDE SEQUENCE</scope>
    <source>
        <strain evidence="2">WSP0</strain>
        <tissue evidence="2">Leaf</tissue>
    </source>
</reference>
<accession>A0AAV6LNQ4</accession>
<feature type="domain" description="DUF4219" evidence="1">
    <location>
        <begin position="13"/>
        <end position="35"/>
    </location>
</feature>